<evidence type="ECO:0000256" key="1">
    <source>
        <dbReference type="SAM" id="Phobius"/>
    </source>
</evidence>
<name>A0A9D9DKR7_9BACL</name>
<evidence type="ECO:0000313" key="2">
    <source>
        <dbReference type="EMBL" id="MBO8427975.1"/>
    </source>
</evidence>
<gene>
    <name evidence="2" type="ORF">IAC58_05495</name>
</gene>
<keyword evidence="1" id="KW-1133">Transmembrane helix</keyword>
<dbReference type="Proteomes" id="UP000823613">
    <property type="component" value="Unassembled WGS sequence"/>
</dbReference>
<keyword evidence="1" id="KW-0812">Transmembrane</keyword>
<sequence length="136" mass="15279">MAKNNKKDILIFKTFNIKQFISLILGLLFFLTGIALIILYFLEAYAPIYSSMKENLSSALSSFNSGTHTSLGFIGWGIISFLLGAIIIAISLSMASKLEDKEKERKARRELRLKQLKENTEEAIVEDVISSQTEVK</sequence>
<protein>
    <submittedName>
        <fullName evidence="2">Uncharacterized protein</fullName>
    </submittedName>
</protein>
<feature type="transmembrane region" description="Helical" evidence="1">
    <location>
        <begin position="73"/>
        <end position="95"/>
    </location>
</feature>
<comment type="caution">
    <text evidence="2">The sequence shown here is derived from an EMBL/GenBank/DDBJ whole genome shotgun (WGS) entry which is preliminary data.</text>
</comment>
<proteinExistence type="predicted"/>
<keyword evidence="1" id="KW-0472">Membrane</keyword>
<feature type="transmembrane region" description="Helical" evidence="1">
    <location>
        <begin position="20"/>
        <end position="42"/>
    </location>
</feature>
<evidence type="ECO:0000313" key="3">
    <source>
        <dbReference type="Proteomes" id="UP000823613"/>
    </source>
</evidence>
<organism evidence="2 3">
    <name type="scientific">Candidatus Onthovivens merdipullorum</name>
    <dbReference type="NCBI Taxonomy" id="2840889"/>
    <lineage>
        <taxon>Bacteria</taxon>
        <taxon>Bacillati</taxon>
        <taxon>Bacillota</taxon>
        <taxon>Bacilli</taxon>
        <taxon>Bacillales</taxon>
        <taxon>Candidatus Onthovivens</taxon>
    </lineage>
</organism>
<accession>A0A9D9DKR7</accession>
<dbReference type="EMBL" id="JADIMY010000112">
    <property type="protein sequence ID" value="MBO8427975.1"/>
    <property type="molecule type" value="Genomic_DNA"/>
</dbReference>
<reference evidence="2" key="1">
    <citation type="submission" date="2020-10" db="EMBL/GenBank/DDBJ databases">
        <authorList>
            <person name="Gilroy R."/>
        </authorList>
    </citation>
    <scope>NUCLEOTIDE SEQUENCE</scope>
    <source>
        <strain evidence="2">11159</strain>
    </source>
</reference>
<reference evidence="2" key="2">
    <citation type="journal article" date="2021" name="PeerJ">
        <title>Extensive microbial diversity within the chicken gut microbiome revealed by metagenomics and culture.</title>
        <authorList>
            <person name="Gilroy R."/>
            <person name="Ravi A."/>
            <person name="Getino M."/>
            <person name="Pursley I."/>
            <person name="Horton D.L."/>
            <person name="Alikhan N.F."/>
            <person name="Baker D."/>
            <person name="Gharbi K."/>
            <person name="Hall N."/>
            <person name="Watson M."/>
            <person name="Adriaenssens E.M."/>
            <person name="Foster-Nyarko E."/>
            <person name="Jarju S."/>
            <person name="Secka A."/>
            <person name="Antonio M."/>
            <person name="Oren A."/>
            <person name="Chaudhuri R.R."/>
            <person name="La Ragione R."/>
            <person name="Hildebrand F."/>
            <person name="Pallen M.J."/>
        </authorList>
    </citation>
    <scope>NUCLEOTIDE SEQUENCE</scope>
    <source>
        <strain evidence="2">11159</strain>
    </source>
</reference>
<dbReference type="AlphaFoldDB" id="A0A9D9DKR7"/>